<name>A0A554VPB8_9FLAO</name>
<evidence type="ECO:0000313" key="1">
    <source>
        <dbReference type="EMBL" id="TSE10247.1"/>
    </source>
</evidence>
<proteinExistence type="predicted"/>
<keyword evidence="2" id="KW-1185">Reference proteome</keyword>
<evidence type="ECO:0000313" key="2">
    <source>
        <dbReference type="Proteomes" id="UP000318833"/>
    </source>
</evidence>
<accession>A0A554VPB8</accession>
<dbReference type="EMBL" id="VLNR01000008">
    <property type="protein sequence ID" value="TSE10247.1"/>
    <property type="molecule type" value="Genomic_DNA"/>
</dbReference>
<gene>
    <name evidence="1" type="ORF">FOF46_05690</name>
</gene>
<dbReference type="OrthoDB" id="980944at2"/>
<sequence length="360" mass="40928">MLKFKLNIPSETQLFVHSSYGSTVINPDTHQGSQFTIPSFIANKKGIVTYTLFYQSKILTQGEIQITSNETTQIYLESYIGPPSIIAGGKDYTMHVVVPTDAYDNPLPDSTAIVMKHQFLETEKERIIYSKDMIGWTNIFSYNPSGRLLLFSKVNKKVSKEFSVDVFPALPENFQIRSKRKHMYADGNQITQFITSEIKDEYDNVISDGTLVDFVIKDTKGVMLHTQGSTINGQAIAKMLHPDKKETWEVKAYVQGMAESNTLSITYTQVLEDFNVQFNNNNREIIIGPLQSFMEQLIPDGAMVRMDIFKEQKKIDTKIKTTSEGIVRFLLQEGFYPSGSYDIQIKALGVQKEYKKTILQ</sequence>
<dbReference type="AlphaFoldDB" id="A0A554VPB8"/>
<protein>
    <submittedName>
        <fullName evidence="1">Uncharacterized protein</fullName>
    </submittedName>
</protein>
<comment type="caution">
    <text evidence="1">The sequence shown here is derived from an EMBL/GenBank/DDBJ whole genome shotgun (WGS) entry which is preliminary data.</text>
</comment>
<dbReference type="Proteomes" id="UP000318833">
    <property type="component" value="Unassembled WGS sequence"/>
</dbReference>
<organism evidence="1 2">
    <name type="scientific">Aquimarina algiphila</name>
    <dbReference type="NCBI Taxonomy" id="2047982"/>
    <lineage>
        <taxon>Bacteria</taxon>
        <taxon>Pseudomonadati</taxon>
        <taxon>Bacteroidota</taxon>
        <taxon>Flavobacteriia</taxon>
        <taxon>Flavobacteriales</taxon>
        <taxon>Flavobacteriaceae</taxon>
        <taxon>Aquimarina</taxon>
    </lineage>
</organism>
<reference evidence="1 2" key="1">
    <citation type="submission" date="2019-07" db="EMBL/GenBank/DDBJ databases">
        <title>The draft genome sequence of Aquimarina algiphila M91.</title>
        <authorList>
            <person name="Meng X."/>
        </authorList>
    </citation>
    <scope>NUCLEOTIDE SEQUENCE [LARGE SCALE GENOMIC DNA]</scope>
    <source>
        <strain evidence="1 2">M91</strain>
    </source>
</reference>